<dbReference type="InterPro" id="IPR034904">
    <property type="entry name" value="FSCA_dom_sf"/>
</dbReference>
<sequence>MSEALEQGVLIALRRVQDPDLHRDLVSLGMIEGLEVA</sequence>
<reference evidence="2 3" key="1">
    <citation type="journal article" date="2019" name="Nat. Microbiol.">
        <title>Mediterranean grassland soil C-N compound turnover is dependent on rainfall and depth, and is mediated by genomically divergent microorganisms.</title>
        <authorList>
            <person name="Diamond S."/>
            <person name="Andeer P.F."/>
            <person name="Li Z."/>
            <person name="Crits-Christoph A."/>
            <person name="Burstein D."/>
            <person name="Anantharaman K."/>
            <person name="Lane K.R."/>
            <person name="Thomas B.C."/>
            <person name="Pan C."/>
            <person name="Northen T.R."/>
            <person name="Banfield J.F."/>
        </authorList>
    </citation>
    <scope>NUCLEOTIDE SEQUENCE [LARGE SCALE GENOMIC DNA]</scope>
    <source>
        <strain evidence="2">WS_10</strain>
    </source>
</reference>
<dbReference type="EMBL" id="VBPA01000178">
    <property type="protein sequence ID" value="TMQ70790.1"/>
    <property type="molecule type" value="Genomic_DNA"/>
</dbReference>
<accession>A0A538U4G6</accession>
<dbReference type="SUPFAM" id="SSF117916">
    <property type="entry name" value="Fe-S cluster assembly (FSCA) domain-like"/>
    <property type="match status" value="1"/>
</dbReference>
<evidence type="ECO:0000313" key="3">
    <source>
        <dbReference type="Proteomes" id="UP000319836"/>
    </source>
</evidence>
<dbReference type="AlphaFoldDB" id="A0A538U4G6"/>
<feature type="non-terminal residue" evidence="2">
    <location>
        <position position="37"/>
    </location>
</feature>
<evidence type="ECO:0000313" key="2">
    <source>
        <dbReference type="EMBL" id="TMQ70790.1"/>
    </source>
</evidence>
<gene>
    <name evidence="2" type="ORF">E6K80_07420</name>
</gene>
<organism evidence="2 3">
    <name type="scientific">Eiseniibacteriota bacterium</name>
    <dbReference type="NCBI Taxonomy" id="2212470"/>
    <lineage>
        <taxon>Bacteria</taxon>
        <taxon>Candidatus Eiseniibacteriota</taxon>
    </lineage>
</organism>
<proteinExistence type="predicted"/>
<comment type="caution">
    <text evidence="2">The sequence shown here is derived from an EMBL/GenBank/DDBJ whole genome shotgun (WGS) entry which is preliminary data.</text>
</comment>
<feature type="domain" description="MIP18 family-like" evidence="1">
    <location>
        <begin position="7"/>
        <end position="36"/>
    </location>
</feature>
<dbReference type="InterPro" id="IPR002744">
    <property type="entry name" value="MIP18-like"/>
</dbReference>
<evidence type="ECO:0000259" key="1">
    <source>
        <dbReference type="Pfam" id="PF01883"/>
    </source>
</evidence>
<dbReference type="Proteomes" id="UP000319836">
    <property type="component" value="Unassembled WGS sequence"/>
</dbReference>
<dbReference type="Gene3D" id="3.30.300.130">
    <property type="entry name" value="Fe-S cluster assembly (FSCA)"/>
    <property type="match status" value="1"/>
</dbReference>
<protein>
    <submittedName>
        <fullName evidence="2">DUF59 domain-containing protein</fullName>
    </submittedName>
</protein>
<dbReference type="Pfam" id="PF01883">
    <property type="entry name" value="FeS_assembly_P"/>
    <property type="match status" value="1"/>
</dbReference>
<name>A0A538U4G6_UNCEI</name>